<evidence type="ECO:0000313" key="6">
    <source>
        <dbReference type="Proteomes" id="UP001157006"/>
    </source>
</evidence>
<dbReference type="Pfam" id="PF26581">
    <property type="entry name" value="WIT1_2_N"/>
    <property type="match status" value="1"/>
</dbReference>
<keyword evidence="3" id="KW-0812">Transmembrane</keyword>
<keyword evidence="1" id="KW-0175">Coiled coil</keyword>
<evidence type="ECO:0000256" key="2">
    <source>
        <dbReference type="SAM" id="MobiDB-lite"/>
    </source>
</evidence>
<proteinExistence type="predicted"/>
<keyword evidence="3" id="KW-0472">Membrane</keyword>
<keyword evidence="3" id="KW-1133">Transmembrane helix</keyword>
<dbReference type="Proteomes" id="UP001157006">
    <property type="component" value="Chromosome 1S"/>
</dbReference>
<evidence type="ECO:0000313" key="5">
    <source>
        <dbReference type="EMBL" id="CAI8591997.1"/>
    </source>
</evidence>
<accession>A0AAV0Z2P4</accession>
<evidence type="ECO:0000256" key="1">
    <source>
        <dbReference type="SAM" id="Coils"/>
    </source>
</evidence>
<dbReference type="PANTHER" id="PTHR35705">
    <property type="entry name" value="WPP DOMAIN-INTERACTING TAIL-ANCHORED PROTEIN 1"/>
    <property type="match status" value="1"/>
</dbReference>
<dbReference type="EMBL" id="OX451735">
    <property type="protein sequence ID" value="CAI8591997.1"/>
    <property type="molecule type" value="Genomic_DNA"/>
</dbReference>
<dbReference type="PANTHER" id="PTHR35705:SF1">
    <property type="entry name" value="WPP DOMAIN-INTERACTING TAIL-ANCHORED PROTEIN 1"/>
    <property type="match status" value="1"/>
</dbReference>
<evidence type="ECO:0000259" key="4">
    <source>
        <dbReference type="Pfam" id="PF26581"/>
    </source>
</evidence>
<feature type="transmembrane region" description="Helical" evidence="3">
    <location>
        <begin position="602"/>
        <end position="622"/>
    </location>
</feature>
<dbReference type="InterPro" id="IPR058610">
    <property type="entry name" value="WIT1_2_N"/>
</dbReference>
<gene>
    <name evidence="5" type="ORF">VFH_I017280</name>
</gene>
<feature type="region of interest" description="Disordered" evidence="2">
    <location>
        <begin position="556"/>
        <end position="584"/>
    </location>
</feature>
<dbReference type="InterPro" id="IPR039976">
    <property type="entry name" value="WIT1/WIT2"/>
</dbReference>
<dbReference type="AlphaFoldDB" id="A0AAV0Z2P4"/>
<feature type="coiled-coil region" evidence="1">
    <location>
        <begin position="204"/>
        <end position="231"/>
    </location>
</feature>
<dbReference type="SUPFAM" id="SSF57997">
    <property type="entry name" value="Tropomyosin"/>
    <property type="match status" value="1"/>
</dbReference>
<feature type="domain" description="WIT1/2 N-terminal helical bundle" evidence="4">
    <location>
        <begin position="26"/>
        <end position="152"/>
    </location>
</feature>
<reference evidence="5 6" key="1">
    <citation type="submission" date="2023-01" db="EMBL/GenBank/DDBJ databases">
        <authorList>
            <person name="Kreplak J."/>
        </authorList>
    </citation>
    <scope>NUCLEOTIDE SEQUENCE [LARGE SCALE GENOMIC DNA]</scope>
</reference>
<evidence type="ECO:0000256" key="3">
    <source>
        <dbReference type="SAM" id="Phobius"/>
    </source>
</evidence>
<protein>
    <recommendedName>
        <fullName evidence="4">WIT1/2 N-terminal helical bundle domain-containing protein</fullName>
    </recommendedName>
</protein>
<feature type="coiled-coil region" evidence="1">
    <location>
        <begin position="313"/>
        <end position="479"/>
    </location>
</feature>
<keyword evidence="6" id="KW-1185">Reference proteome</keyword>
<sequence length="633" mass="71644">MENQSAEDNSGDVDVNVGGVSPPNVDVIGDLEMSVACFSEKVSNLSIFMMNLETLEAEFEGLVIMDKENMDMDCVLKGFEFDLLCGVLDSEVRDLGLFLGILYVEISEVKERGSSFEDWQDRLVELEQGLEMSEEQFYEIKKQSVSFQRFFASNKKEEDGNVEEGGTVQEDNRDLDVNNMMNIETTLRMLEKSLANEIDLEKNFNDLKKIEEKLKQRIASLEDELIQTEEEAIEVWERWSEADNAREILKGISNELLAKLKISQFNLIGLRKNESELTAKLETSIQQLKSRDAKITESKTNEDFEVVYLSDKVVSLEKQLQATECQLVNVKASADDYQQQYNVTCSQIRDMDNVIIELKGNASNAESRANAAEVQCKILMETNEELNKELALLKDGGITSERVELLERQLKEYDLKLQNAVASAEASQEKQKMLYYTIEDMKHVIKDLKSKVSKAESLADSAEEKCIILSESNADLNEEISFLRNRSEYLEGSLRQAEEAKRATAKDIGKRTKVFKSLVTQLALEREHLKKKLSSLASENKILVVKLKQAYKDPSQEASATLSSEHEDNKSFKTSSANDEVKYDSTPDVGTVRRIDAGVLSFKPLLIALFVVVISVAMFLYFQGLEMNDDENL</sequence>
<organism evidence="5 6">
    <name type="scientific">Vicia faba</name>
    <name type="common">Broad bean</name>
    <name type="synonym">Faba vulgaris</name>
    <dbReference type="NCBI Taxonomy" id="3906"/>
    <lineage>
        <taxon>Eukaryota</taxon>
        <taxon>Viridiplantae</taxon>
        <taxon>Streptophyta</taxon>
        <taxon>Embryophyta</taxon>
        <taxon>Tracheophyta</taxon>
        <taxon>Spermatophyta</taxon>
        <taxon>Magnoliopsida</taxon>
        <taxon>eudicotyledons</taxon>
        <taxon>Gunneridae</taxon>
        <taxon>Pentapetalae</taxon>
        <taxon>rosids</taxon>
        <taxon>fabids</taxon>
        <taxon>Fabales</taxon>
        <taxon>Fabaceae</taxon>
        <taxon>Papilionoideae</taxon>
        <taxon>50 kb inversion clade</taxon>
        <taxon>NPAAA clade</taxon>
        <taxon>Hologalegina</taxon>
        <taxon>IRL clade</taxon>
        <taxon>Fabeae</taxon>
        <taxon>Vicia</taxon>
    </lineage>
</organism>
<name>A0AAV0Z2P4_VICFA</name>